<feature type="transmembrane region" description="Helical" evidence="5">
    <location>
        <begin position="259"/>
        <end position="279"/>
    </location>
</feature>
<evidence type="ECO:0008006" key="8">
    <source>
        <dbReference type="Google" id="ProtNLM"/>
    </source>
</evidence>
<feature type="transmembrane region" description="Helical" evidence="5">
    <location>
        <begin position="20"/>
        <end position="39"/>
    </location>
</feature>
<keyword evidence="3 5" id="KW-1133">Transmembrane helix</keyword>
<dbReference type="OrthoDB" id="3026777at2759"/>
<dbReference type="AlphaFoldDB" id="A0A550CCS8"/>
<dbReference type="SUPFAM" id="SSF103473">
    <property type="entry name" value="MFS general substrate transporter"/>
    <property type="match status" value="1"/>
</dbReference>
<feature type="transmembrane region" description="Helical" evidence="5">
    <location>
        <begin position="364"/>
        <end position="385"/>
    </location>
</feature>
<dbReference type="GO" id="GO:0016020">
    <property type="term" value="C:membrane"/>
    <property type="evidence" value="ECO:0007669"/>
    <property type="project" value="UniProtKB-SubCell"/>
</dbReference>
<keyword evidence="4 5" id="KW-0472">Membrane</keyword>
<dbReference type="PANTHER" id="PTHR23507">
    <property type="entry name" value="ZGC:174356"/>
    <property type="match status" value="1"/>
</dbReference>
<sequence>MSLPSHQLGDRRPWYRRPGTWWILAIIPFSTAAMSATLAPRVEIYTRLVCRVHKPDIFKENYGLDPASVSGIFPPARHASPIISPDDKYPEDTTRILLELNRQRPLRCRAPERTKHEDVRLGPCGPAYRCPAYCRYASSSVPRTTTLTRAAALSLSMGAFACLTTGWWGSYSDRHGRTSVMGISILGALLTDFIVIFVATFPDAAPGGYWFLVARLAHTSQTRARQEAVHAPSLFHGHALHRRRLGPSLGGLLIRETSLISIFYATTLIHISYTLYVWFVLPESAWVTAVAFAIKLGAFLRPLAVFYPHRASVNGNPLKKPSRDWSLVLIALAYGFTASIMGSYMYSFQYASAKFGWTSEQLGYFLSSIGAVRAIYLTILVPVILKIFKPAPEILEFYQDDENAPLVSSGRPQVVVRKEIHSPLFDLRFARVCLLIEVIAYTGMALSPHPAAYTASAMGAAIGGALPAALQSVALDIYVRRGGTEAGKLFGAISVVQALSSQIAGPSMFALVYMNTVATFPAASSSSL</sequence>
<evidence type="ECO:0000256" key="3">
    <source>
        <dbReference type="ARBA" id="ARBA00022989"/>
    </source>
</evidence>
<dbReference type="GO" id="GO:0022857">
    <property type="term" value="F:transmembrane transporter activity"/>
    <property type="evidence" value="ECO:0007669"/>
    <property type="project" value="TreeGrafter"/>
</dbReference>
<feature type="transmembrane region" description="Helical" evidence="5">
    <location>
        <begin position="325"/>
        <end position="344"/>
    </location>
</feature>
<proteinExistence type="predicted"/>
<comment type="caution">
    <text evidence="6">The sequence shown here is derived from an EMBL/GenBank/DDBJ whole genome shotgun (WGS) entry which is preliminary data.</text>
</comment>
<dbReference type="PANTHER" id="PTHR23507:SF1">
    <property type="entry name" value="FI18259P1-RELATED"/>
    <property type="match status" value="1"/>
</dbReference>
<evidence type="ECO:0000256" key="2">
    <source>
        <dbReference type="ARBA" id="ARBA00022692"/>
    </source>
</evidence>
<keyword evidence="7" id="KW-1185">Reference proteome</keyword>
<dbReference type="InterPro" id="IPR036259">
    <property type="entry name" value="MFS_trans_sf"/>
</dbReference>
<reference evidence="6 7" key="1">
    <citation type="journal article" date="2019" name="New Phytol.">
        <title>Comparative genomics reveals unique wood-decay strategies and fruiting body development in the Schizophyllaceae.</title>
        <authorList>
            <person name="Almasi E."/>
            <person name="Sahu N."/>
            <person name="Krizsan K."/>
            <person name="Balint B."/>
            <person name="Kovacs G.M."/>
            <person name="Kiss B."/>
            <person name="Cseklye J."/>
            <person name="Drula E."/>
            <person name="Henrissat B."/>
            <person name="Nagy I."/>
            <person name="Chovatia M."/>
            <person name="Adam C."/>
            <person name="LaButti K."/>
            <person name="Lipzen A."/>
            <person name="Riley R."/>
            <person name="Grigoriev I.V."/>
            <person name="Nagy L.G."/>
        </authorList>
    </citation>
    <scope>NUCLEOTIDE SEQUENCE [LARGE SCALE GENOMIC DNA]</scope>
    <source>
        <strain evidence="6 7">NL-1724</strain>
    </source>
</reference>
<evidence type="ECO:0000256" key="4">
    <source>
        <dbReference type="ARBA" id="ARBA00023136"/>
    </source>
</evidence>
<feature type="transmembrane region" description="Helical" evidence="5">
    <location>
        <begin position="285"/>
        <end position="304"/>
    </location>
</feature>
<feature type="transmembrane region" description="Helical" evidence="5">
    <location>
        <begin position="150"/>
        <end position="168"/>
    </location>
</feature>
<dbReference type="EMBL" id="VDMD01000012">
    <property type="protein sequence ID" value="TRM62597.1"/>
    <property type="molecule type" value="Genomic_DNA"/>
</dbReference>
<feature type="transmembrane region" description="Helical" evidence="5">
    <location>
        <begin position="180"/>
        <end position="201"/>
    </location>
</feature>
<comment type="subcellular location">
    <subcellularLocation>
        <location evidence="1">Membrane</location>
        <topology evidence="1">Multi-pass membrane protein</topology>
    </subcellularLocation>
</comment>
<keyword evidence="2 5" id="KW-0812">Transmembrane</keyword>
<protein>
    <recommendedName>
        <fullName evidence="8">Major facilitator superfamily domain-containing protein</fullName>
    </recommendedName>
</protein>
<dbReference type="Proteomes" id="UP000320762">
    <property type="component" value="Unassembled WGS sequence"/>
</dbReference>
<dbReference type="Gene3D" id="1.20.1250.20">
    <property type="entry name" value="MFS general substrate transporter like domains"/>
    <property type="match status" value="1"/>
</dbReference>
<evidence type="ECO:0000256" key="5">
    <source>
        <dbReference type="SAM" id="Phobius"/>
    </source>
</evidence>
<accession>A0A550CCS8</accession>
<organism evidence="6 7">
    <name type="scientific">Schizophyllum amplum</name>
    <dbReference type="NCBI Taxonomy" id="97359"/>
    <lineage>
        <taxon>Eukaryota</taxon>
        <taxon>Fungi</taxon>
        <taxon>Dikarya</taxon>
        <taxon>Basidiomycota</taxon>
        <taxon>Agaricomycotina</taxon>
        <taxon>Agaricomycetes</taxon>
        <taxon>Agaricomycetidae</taxon>
        <taxon>Agaricales</taxon>
        <taxon>Schizophyllaceae</taxon>
        <taxon>Schizophyllum</taxon>
    </lineage>
</organism>
<gene>
    <name evidence="6" type="ORF">BD626DRAFT_569746</name>
</gene>
<evidence type="ECO:0000313" key="6">
    <source>
        <dbReference type="EMBL" id="TRM62597.1"/>
    </source>
</evidence>
<name>A0A550CCS8_9AGAR</name>
<evidence type="ECO:0000256" key="1">
    <source>
        <dbReference type="ARBA" id="ARBA00004141"/>
    </source>
</evidence>
<evidence type="ECO:0000313" key="7">
    <source>
        <dbReference type="Proteomes" id="UP000320762"/>
    </source>
</evidence>